<proteinExistence type="predicted"/>
<dbReference type="Proteomes" id="UP000694865">
    <property type="component" value="Unplaced"/>
</dbReference>
<evidence type="ECO:0000313" key="1">
    <source>
        <dbReference type="Proteomes" id="UP000694865"/>
    </source>
</evidence>
<sequence length="184" mass="21026">MATSKNKVQKSVSCDDVFKNATPIEMAQYLHTWAVEEMGLHTNPGMKMATVEQLSWITRGSMQDIWKFVLNNVKSRQTVQKVQGNLMLHGKKEHCRQREQFLEKKKQLLSKLNVDRRDVEVLEGEVSSNSHCSTLYFSKQKRSPDDNSAALETACGKNVRESCKAIASFRHQLLKGQFTESHIL</sequence>
<name>A0ABM0MRY5_SACKO</name>
<gene>
    <name evidence="2" type="primary">LOC102806967</name>
</gene>
<dbReference type="PANTHER" id="PTHR28588:SF1">
    <property type="entry name" value="HAUS AUGMIN-LIKE COMPLEX SUBUNIT 5"/>
    <property type="match status" value="1"/>
</dbReference>
<reference evidence="2" key="1">
    <citation type="submission" date="2025-08" db="UniProtKB">
        <authorList>
            <consortium name="RefSeq"/>
        </authorList>
    </citation>
    <scope>IDENTIFICATION</scope>
    <source>
        <tissue evidence="2">Testes</tissue>
    </source>
</reference>
<dbReference type="GeneID" id="102806967"/>
<dbReference type="PANTHER" id="PTHR28588">
    <property type="entry name" value="HAUS AUGMIN-LIKE COMPLEX SUBUNIT 5"/>
    <property type="match status" value="1"/>
</dbReference>
<dbReference type="RefSeq" id="XP_006822776.1">
    <property type="nucleotide sequence ID" value="XM_006822713.1"/>
</dbReference>
<protein>
    <submittedName>
        <fullName evidence="2">Uncharacterized protein LOC102806967</fullName>
    </submittedName>
</protein>
<dbReference type="InterPro" id="IPR029131">
    <property type="entry name" value="HAUS5"/>
</dbReference>
<feature type="non-terminal residue" evidence="2">
    <location>
        <position position="184"/>
    </location>
</feature>
<organism evidence="1 2">
    <name type="scientific">Saccoglossus kowalevskii</name>
    <name type="common">Acorn worm</name>
    <dbReference type="NCBI Taxonomy" id="10224"/>
    <lineage>
        <taxon>Eukaryota</taxon>
        <taxon>Metazoa</taxon>
        <taxon>Hemichordata</taxon>
        <taxon>Enteropneusta</taxon>
        <taxon>Harrimaniidae</taxon>
        <taxon>Saccoglossus</taxon>
    </lineage>
</organism>
<dbReference type="Pfam" id="PF14817">
    <property type="entry name" value="HAUS5"/>
    <property type="match status" value="1"/>
</dbReference>
<accession>A0ABM0MRY5</accession>
<evidence type="ECO:0000313" key="2">
    <source>
        <dbReference type="RefSeq" id="XP_006822776.1"/>
    </source>
</evidence>
<keyword evidence="1" id="KW-1185">Reference proteome</keyword>